<comment type="function">
    <text evidence="3">Ring cyclization and eight-electron oxidation of 3a-(2-amino-2-carboxyethyl)-4,5-dioxo-4,5,6,7,8,9-hexahydroquinoline-7,9-dicarboxylic-acid to PQQ.</text>
</comment>
<dbReference type="SUPFAM" id="SSF48613">
    <property type="entry name" value="Heme oxygenase-like"/>
    <property type="match status" value="1"/>
</dbReference>
<evidence type="ECO:0000259" key="4">
    <source>
        <dbReference type="Pfam" id="PF03070"/>
    </source>
</evidence>
<feature type="domain" description="Thiaminase-2/PQQC" evidence="4">
    <location>
        <begin position="18"/>
        <end position="223"/>
    </location>
</feature>
<dbReference type="UniPathway" id="UPA00539"/>
<dbReference type="EC" id="1.3.3.11" evidence="3"/>
<dbReference type="EMBL" id="LT828648">
    <property type="protein sequence ID" value="SLM47195.1"/>
    <property type="molecule type" value="Genomic_DNA"/>
</dbReference>
<dbReference type="GO" id="GO:0018189">
    <property type="term" value="P:pyrroloquinoline quinone biosynthetic process"/>
    <property type="evidence" value="ECO:0007669"/>
    <property type="project" value="UniProtKB-UniRule"/>
</dbReference>
<comment type="catalytic activity">
    <reaction evidence="3">
        <text>6-(2-amino-2-carboxyethyl)-7,8-dioxo-1,2,3,4,7,8-hexahydroquinoline-2,4-dicarboxylate + 3 O2 = pyrroloquinoline quinone + 2 H2O2 + 2 H2O + H(+)</text>
        <dbReference type="Rhea" id="RHEA:10692"/>
        <dbReference type="ChEBI" id="CHEBI:15377"/>
        <dbReference type="ChEBI" id="CHEBI:15378"/>
        <dbReference type="ChEBI" id="CHEBI:15379"/>
        <dbReference type="ChEBI" id="CHEBI:16240"/>
        <dbReference type="ChEBI" id="CHEBI:58442"/>
        <dbReference type="ChEBI" id="CHEBI:58778"/>
        <dbReference type="EC" id="1.3.3.11"/>
    </reaction>
</comment>
<dbReference type="OrthoDB" id="9800756at2"/>
<evidence type="ECO:0000313" key="6">
    <source>
        <dbReference type="Proteomes" id="UP000192042"/>
    </source>
</evidence>
<dbReference type="HAMAP" id="MF_00654">
    <property type="entry name" value="PQQ_syn_PqqC"/>
    <property type="match status" value="1"/>
</dbReference>
<keyword evidence="1 3" id="KW-0884">PQQ biosynthesis</keyword>
<dbReference type="Pfam" id="PF03070">
    <property type="entry name" value="TENA_THI-4"/>
    <property type="match status" value="1"/>
</dbReference>
<dbReference type="RefSeq" id="WP_080885770.1">
    <property type="nucleotide sequence ID" value="NZ_LT828648.1"/>
</dbReference>
<dbReference type="InterPro" id="IPR039068">
    <property type="entry name" value="PqqC-like"/>
</dbReference>
<organism evidence="5 6">
    <name type="scientific">Nitrospira japonica</name>
    <dbReference type="NCBI Taxonomy" id="1325564"/>
    <lineage>
        <taxon>Bacteria</taxon>
        <taxon>Pseudomonadati</taxon>
        <taxon>Nitrospirota</taxon>
        <taxon>Nitrospiria</taxon>
        <taxon>Nitrospirales</taxon>
        <taxon>Nitrospiraceae</taxon>
        <taxon>Nitrospira</taxon>
    </lineage>
</organism>
<dbReference type="PANTHER" id="PTHR40279:SF3">
    <property type="entry name" value="4-AMINOBENZOATE SYNTHASE"/>
    <property type="match status" value="1"/>
</dbReference>
<comment type="similarity">
    <text evidence="3">Belongs to the PqqC family.</text>
</comment>
<dbReference type="InterPro" id="IPR004305">
    <property type="entry name" value="Thiaminase-2/PQQC"/>
</dbReference>
<evidence type="ECO:0000256" key="1">
    <source>
        <dbReference type="ARBA" id="ARBA00022905"/>
    </source>
</evidence>
<dbReference type="Proteomes" id="UP000192042">
    <property type="component" value="Chromosome I"/>
</dbReference>
<comment type="pathway">
    <text evidence="3">Cofactor biosynthesis; pyrroloquinoline quinone biosynthesis.</text>
</comment>
<dbReference type="InterPro" id="IPR011845">
    <property type="entry name" value="PqqC"/>
</dbReference>
<evidence type="ECO:0000313" key="5">
    <source>
        <dbReference type="EMBL" id="SLM47195.1"/>
    </source>
</evidence>
<dbReference type="PANTHER" id="PTHR40279">
    <property type="entry name" value="PQQC-LIKE PROTEIN"/>
    <property type="match status" value="1"/>
</dbReference>
<keyword evidence="6" id="KW-1185">Reference proteome</keyword>
<dbReference type="KEGG" id="nja:NSJP_1023"/>
<gene>
    <name evidence="3 5" type="primary">pqqC</name>
    <name evidence="5" type="ORF">NSJP_1023</name>
</gene>
<dbReference type="AlphaFoldDB" id="A0A1W1I2I1"/>
<dbReference type="NCBIfam" id="TIGR02111">
    <property type="entry name" value="PQQ_syn_pqqC"/>
    <property type="match status" value="1"/>
</dbReference>
<dbReference type="InterPro" id="IPR016084">
    <property type="entry name" value="Haem_Oase-like_multi-hlx"/>
</dbReference>
<sequence>MNRRSDARPLSNEAFLAKLRREGAARYHDRHPFHLRMHQGKLTKRQLQQWVLNRYYYQTRIPIKDALILSKSEDPAFRRVWIRRVRDQDGDDAATGGLDSWLILARGVGLDPDEVRSLRSVLPGVRLACDGYVQFVREASLLEAVASSLTELFAPTLMSRRLDAWGRHYPWVGSGALTYFRMRVSRADLDARHAVSFVMREATTRERQTACIEALIKKAAILWHLLDCIQADCVRPSANGRNAHARFPRQASA</sequence>
<dbReference type="STRING" id="1325564.NSJP_1023"/>
<evidence type="ECO:0000256" key="3">
    <source>
        <dbReference type="HAMAP-Rule" id="MF_00654"/>
    </source>
</evidence>
<proteinExistence type="inferred from homology"/>
<accession>A0A1W1I2I1</accession>
<reference evidence="5 6" key="1">
    <citation type="submission" date="2017-03" db="EMBL/GenBank/DDBJ databases">
        <authorList>
            <person name="Afonso C.L."/>
            <person name="Miller P.J."/>
            <person name="Scott M.A."/>
            <person name="Spackman E."/>
            <person name="Goraichik I."/>
            <person name="Dimitrov K.M."/>
            <person name="Suarez D.L."/>
            <person name="Swayne D.E."/>
        </authorList>
    </citation>
    <scope>NUCLEOTIDE SEQUENCE [LARGE SCALE GENOMIC DNA]</scope>
    <source>
        <strain evidence="5">Genome sequencing of Nitrospira japonica strain NJ11</strain>
    </source>
</reference>
<keyword evidence="2 3" id="KW-0560">Oxidoreductase</keyword>
<protein>
    <recommendedName>
        <fullName evidence="3">Pyrroloquinoline-quinone synthase</fullName>
        <ecNumber evidence="3">1.3.3.11</ecNumber>
    </recommendedName>
    <alternativeName>
        <fullName evidence="3">Coenzyme PQQ synthesis protein C</fullName>
    </alternativeName>
    <alternativeName>
        <fullName evidence="3">Pyrroloquinoline quinone biosynthesis protein C</fullName>
    </alternativeName>
</protein>
<dbReference type="GO" id="GO:0033732">
    <property type="term" value="F:pyrroloquinoline-quinone synthase activity"/>
    <property type="evidence" value="ECO:0007669"/>
    <property type="project" value="UniProtKB-EC"/>
</dbReference>
<evidence type="ECO:0000256" key="2">
    <source>
        <dbReference type="ARBA" id="ARBA00023002"/>
    </source>
</evidence>
<dbReference type="Gene3D" id="1.20.910.10">
    <property type="entry name" value="Heme oxygenase-like"/>
    <property type="match status" value="1"/>
</dbReference>
<name>A0A1W1I2I1_9BACT</name>